<dbReference type="GO" id="GO:0004519">
    <property type="term" value="F:endonuclease activity"/>
    <property type="evidence" value="ECO:0007669"/>
    <property type="project" value="UniProtKB-KW"/>
</dbReference>
<reference evidence="2" key="1">
    <citation type="journal article" date="2021" name="Proc. Natl. Acad. Sci. U.S.A.">
        <title>A Catalog of Tens of Thousands of Viruses from Human Metagenomes Reveals Hidden Associations with Chronic Diseases.</title>
        <authorList>
            <person name="Tisza M.J."/>
            <person name="Buck C.B."/>
        </authorList>
    </citation>
    <scope>NUCLEOTIDE SEQUENCE</scope>
    <source>
        <strain evidence="2">CtuHu10</strain>
    </source>
</reference>
<keyword evidence="2" id="KW-0255">Endonuclease</keyword>
<sequence length="155" mass="18018">MIPIKRIGKMRINNRKREEFCSLFECPVCCTRIIRPTGEGKRLTACSQRCSQLGKRRGPHKEFVVISGYKYIYAPDHPNATRNGYVGEHRLVLENKIGRYLKQNEVAHHINENKFDNRPENIELMTFEEHSSYHAKKRARGEKNEFIAISSVGKT</sequence>
<dbReference type="SUPFAM" id="SSF54060">
    <property type="entry name" value="His-Me finger endonucleases"/>
    <property type="match status" value="1"/>
</dbReference>
<organism evidence="2">
    <name type="scientific">Siphoviridae sp. ctuHu10</name>
    <dbReference type="NCBI Taxonomy" id="2826502"/>
    <lineage>
        <taxon>Viruses</taxon>
        <taxon>Duplodnaviria</taxon>
        <taxon>Heunggongvirae</taxon>
        <taxon>Uroviricota</taxon>
        <taxon>Caudoviricetes</taxon>
    </lineage>
</organism>
<protein>
    <submittedName>
        <fullName evidence="2">HNH endonuclease</fullName>
    </submittedName>
</protein>
<keyword evidence="2" id="KW-0378">Hydrolase</keyword>
<keyword evidence="2" id="KW-0540">Nuclease</keyword>
<accession>A0A8S5NQ02</accession>
<dbReference type="EMBL" id="BK015226">
    <property type="protein sequence ID" value="DAD96893.1"/>
    <property type="molecule type" value="Genomic_DNA"/>
</dbReference>
<evidence type="ECO:0000313" key="2">
    <source>
        <dbReference type="EMBL" id="DAD96893.1"/>
    </source>
</evidence>
<dbReference type="Gene3D" id="3.90.75.20">
    <property type="match status" value="1"/>
</dbReference>
<proteinExistence type="predicted"/>
<feature type="domain" description="HNH nuclease" evidence="1">
    <location>
        <begin position="89"/>
        <end position="131"/>
    </location>
</feature>
<name>A0A8S5NQ02_9CAUD</name>
<dbReference type="InterPro" id="IPR003615">
    <property type="entry name" value="HNH_nuc"/>
</dbReference>
<evidence type="ECO:0000259" key="1">
    <source>
        <dbReference type="Pfam" id="PF13392"/>
    </source>
</evidence>
<dbReference type="Pfam" id="PF13392">
    <property type="entry name" value="HNH_3"/>
    <property type="match status" value="1"/>
</dbReference>
<dbReference type="InterPro" id="IPR044925">
    <property type="entry name" value="His-Me_finger_sf"/>
</dbReference>